<dbReference type="EMBL" id="CAJVQC010005526">
    <property type="protein sequence ID" value="CAG8555097.1"/>
    <property type="molecule type" value="Genomic_DNA"/>
</dbReference>
<gene>
    <name evidence="1" type="ORF">RPERSI_LOCUS4125</name>
</gene>
<dbReference type="Proteomes" id="UP000789920">
    <property type="component" value="Unassembled WGS sequence"/>
</dbReference>
<reference evidence="1" key="1">
    <citation type="submission" date="2021-06" db="EMBL/GenBank/DDBJ databases">
        <authorList>
            <person name="Kallberg Y."/>
            <person name="Tangrot J."/>
            <person name="Rosling A."/>
        </authorList>
    </citation>
    <scope>NUCLEOTIDE SEQUENCE</scope>
    <source>
        <strain evidence="1">MA461A</strain>
    </source>
</reference>
<keyword evidence="2" id="KW-1185">Reference proteome</keyword>
<comment type="caution">
    <text evidence="1">The sequence shown here is derived from an EMBL/GenBank/DDBJ whole genome shotgun (WGS) entry which is preliminary data.</text>
</comment>
<evidence type="ECO:0000313" key="2">
    <source>
        <dbReference type="Proteomes" id="UP000789920"/>
    </source>
</evidence>
<organism evidence="1 2">
    <name type="scientific">Racocetra persica</name>
    <dbReference type="NCBI Taxonomy" id="160502"/>
    <lineage>
        <taxon>Eukaryota</taxon>
        <taxon>Fungi</taxon>
        <taxon>Fungi incertae sedis</taxon>
        <taxon>Mucoromycota</taxon>
        <taxon>Glomeromycotina</taxon>
        <taxon>Glomeromycetes</taxon>
        <taxon>Diversisporales</taxon>
        <taxon>Gigasporaceae</taxon>
        <taxon>Racocetra</taxon>
    </lineage>
</organism>
<sequence>AFKVLEDMNEHGYLPDLYTYNSLMYACAHKGDIHTARKLLISMMQSARRNPSLTPNLATFSNLFLVYSAHKISNQPIKQPKQENKEPPHNTLSVPTVEEDNVENNQIESSQHDDNDENHNIFVAEEIINNTGSLVETSTENMLSKYKDHLLVIGSDIYPLLPNPPATQKQILVESTILFKYVLSIVESSDSTSLPTTKFSRITPVLFNSYLSVFEKNAYFHRTLDLYRNAIPKYNIELNSWIFTTMLRLCYKHKKTEEAWNIWQDWKTWWKDRVDEMNGLNELDQLKEIRRLGMTKELEYNIYKEMIHILARCDDIWGAIKLLQKLSTTQVPKIEDFQLLRQKTIESEDEFAESKIMELCYFDEGTPKTRVKELLARKWKGVNVLPGQVGRRVLEKKLGIYDGRNKWGKKKSVKGGKVKKVVSKKM</sequence>
<accession>A0ACA9LYN0</accession>
<protein>
    <submittedName>
        <fullName evidence="1">24954_t:CDS:1</fullName>
    </submittedName>
</protein>
<feature type="non-terminal residue" evidence="1">
    <location>
        <position position="1"/>
    </location>
</feature>
<proteinExistence type="predicted"/>
<evidence type="ECO:0000313" key="1">
    <source>
        <dbReference type="EMBL" id="CAG8555097.1"/>
    </source>
</evidence>
<name>A0ACA9LYN0_9GLOM</name>